<dbReference type="Gene3D" id="3.20.20.80">
    <property type="entry name" value="Glycosidases"/>
    <property type="match status" value="1"/>
</dbReference>
<evidence type="ECO:0000256" key="4">
    <source>
        <dbReference type="SAM" id="Phobius"/>
    </source>
</evidence>
<dbReference type="PANTHER" id="PTHR43630:SF1">
    <property type="entry name" value="POLY-BETA-1,6-N-ACETYL-D-GLUCOSAMINE SYNTHASE"/>
    <property type="match status" value="1"/>
</dbReference>
<keyword evidence="4" id="KW-1133">Transmembrane helix</keyword>
<dbReference type="PANTHER" id="PTHR43630">
    <property type="entry name" value="POLY-BETA-1,6-N-ACETYL-D-GLUCOSAMINE SYNTHASE"/>
    <property type="match status" value="1"/>
</dbReference>
<feature type="transmembrane region" description="Helical" evidence="4">
    <location>
        <begin position="1096"/>
        <end position="1114"/>
    </location>
</feature>
<dbReference type="InterPro" id="IPR002509">
    <property type="entry name" value="NODB_dom"/>
</dbReference>
<comment type="similarity">
    <text evidence="1">Belongs to the glycosyltransferase 2 family.</text>
</comment>
<protein>
    <submittedName>
        <fullName evidence="7">Glycosyltransferase</fullName>
        <ecNumber evidence="7">2.4.-.-</ecNumber>
    </submittedName>
</protein>
<dbReference type="InterPro" id="IPR017853">
    <property type="entry name" value="GH"/>
</dbReference>
<dbReference type="PROSITE" id="PS51677">
    <property type="entry name" value="NODB"/>
    <property type="match status" value="1"/>
</dbReference>
<dbReference type="InterPro" id="IPR011330">
    <property type="entry name" value="Glyco_hydro/deAcase_b/a-brl"/>
</dbReference>
<feature type="domain" description="NodB homology" evidence="5">
    <location>
        <begin position="499"/>
        <end position="690"/>
    </location>
</feature>
<dbReference type="CDD" id="cd06423">
    <property type="entry name" value="CESA_like"/>
    <property type="match status" value="1"/>
</dbReference>
<dbReference type="Gene3D" id="3.20.20.370">
    <property type="entry name" value="Glycoside hydrolase/deacetylase"/>
    <property type="match status" value="1"/>
</dbReference>
<dbReference type="EC" id="2.4.-.-" evidence="7"/>
<feature type="transmembrane region" description="Helical" evidence="4">
    <location>
        <begin position="1059"/>
        <end position="1080"/>
    </location>
</feature>
<organism evidence="7 8">
    <name type="scientific">Segatella cerevisiae</name>
    <dbReference type="NCBI Taxonomy" id="2053716"/>
    <lineage>
        <taxon>Bacteria</taxon>
        <taxon>Pseudomonadati</taxon>
        <taxon>Bacteroidota</taxon>
        <taxon>Bacteroidia</taxon>
        <taxon>Bacteroidales</taxon>
        <taxon>Prevotellaceae</taxon>
        <taxon>Segatella</taxon>
    </lineage>
</organism>
<dbReference type="Pfam" id="PF00704">
    <property type="entry name" value="Glyco_hydro_18"/>
    <property type="match status" value="1"/>
</dbReference>
<dbReference type="RefSeq" id="WP_252759701.1">
    <property type="nucleotide sequence ID" value="NZ_JAMXLY010000001.1"/>
</dbReference>
<accession>A0ABT1BVC0</accession>
<dbReference type="CDD" id="cd10962">
    <property type="entry name" value="CE4_GT2-like"/>
    <property type="match status" value="1"/>
</dbReference>
<dbReference type="InterPro" id="IPR029070">
    <property type="entry name" value="Chitinase_insertion_sf"/>
</dbReference>
<feature type="transmembrane region" description="Helical" evidence="4">
    <location>
        <begin position="1031"/>
        <end position="1053"/>
    </location>
</feature>
<feature type="transmembrane region" description="Helical" evidence="4">
    <location>
        <begin position="21"/>
        <end position="41"/>
    </location>
</feature>
<evidence type="ECO:0000313" key="8">
    <source>
        <dbReference type="Proteomes" id="UP001204015"/>
    </source>
</evidence>
<comment type="caution">
    <text evidence="7">The sequence shown here is derived from an EMBL/GenBank/DDBJ whole genome shotgun (WGS) entry which is preliminary data.</text>
</comment>
<dbReference type="InterPro" id="IPR011583">
    <property type="entry name" value="Chitinase_II/V-like_cat"/>
</dbReference>
<gene>
    <name evidence="7" type="ORF">NG821_00535</name>
</gene>
<dbReference type="Gene3D" id="3.90.550.10">
    <property type="entry name" value="Spore Coat Polysaccharide Biosynthesis Protein SpsA, Chain A"/>
    <property type="match status" value="1"/>
</dbReference>
<keyword evidence="2 7" id="KW-0328">Glycosyltransferase</keyword>
<dbReference type="SMART" id="SM00636">
    <property type="entry name" value="Glyco_18"/>
    <property type="match status" value="1"/>
</dbReference>
<keyword evidence="4" id="KW-0812">Transmembrane</keyword>
<feature type="domain" description="GH18" evidence="6">
    <location>
        <begin position="120"/>
        <end position="426"/>
    </location>
</feature>
<feature type="transmembrane region" description="Helical" evidence="4">
    <location>
        <begin position="732"/>
        <end position="755"/>
    </location>
</feature>
<dbReference type="GO" id="GO:0016757">
    <property type="term" value="F:glycosyltransferase activity"/>
    <property type="evidence" value="ECO:0007669"/>
    <property type="project" value="UniProtKB-KW"/>
</dbReference>
<name>A0ABT1BVC0_9BACT</name>
<evidence type="ECO:0000259" key="5">
    <source>
        <dbReference type="PROSITE" id="PS51677"/>
    </source>
</evidence>
<evidence type="ECO:0000259" key="6">
    <source>
        <dbReference type="PROSITE" id="PS51910"/>
    </source>
</evidence>
<dbReference type="Proteomes" id="UP001204015">
    <property type="component" value="Unassembled WGS sequence"/>
</dbReference>
<dbReference type="EMBL" id="JAMXLY010000001">
    <property type="protein sequence ID" value="MCO6024343.1"/>
    <property type="molecule type" value="Genomic_DNA"/>
</dbReference>
<dbReference type="SUPFAM" id="SSF53448">
    <property type="entry name" value="Nucleotide-diphospho-sugar transferases"/>
    <property type="match status" value="1"/>
</dbReference>
<evidence type="ECO:0000256" key="2">
    <source>
        <dbReference type="ARBA" id="ARBA00022676"/>
    </source>
</evidence>
<sequence length="1133" mass="130213">MGKQIFQTESKSRWTRFLWTLRVIAVIIVLLVITFITMFALEGSPHMPLIREYRRALTAEKPLMKSNEMSKQYKTFRDFFKEKNMHSDYTAEAMKQHRFHVKADKATDKYLQEWDNPALGIRAAWYVNWDAHSFQSLKRNLKHLNMIIPEWFFINPKTGSLEVQIDKKALRLCRKSGIPILPMLTNNYGESFRAQPIGRIINSPKLRKQFIYTLLKTCQRFHFSGINLDLEELQLKDNTNLTLFVKEISDKFHENNLFVTQDIAPNNEDYDVVNLAKYEDYLFLMAYDEHNSESTPGAISSQSWVEHAMDQAARSIPNDKIVLGLAGYGYDWTKADGGTTVSYNASMASASDAGSDINYDGNTYNLNYSYEDDDNVLHQVYFTDAATLFNLMRFGSEYPTAGFCLWRLGTEDQRMWKFYDQNMTKAKTAKFQFSKLENIPGLFDINYMGSGEILNVKSEPQPGKAKLDIDRQDMLISNEKYLQIPESYEIDKIGHAKSKQLLLTFDDGPDYRWTPTILRILKRYHIKAAFFMVGLQMEKNLPLVKKVYEDGHTIGNHTFTHLDIATNSTQRAYSELKLTRMLIESITGQSTILFRAPYNADADPTTRDEIEPIIVASRKNYLFVGESIDPDDWQPGITTQQVYDRVIKGVHQGNGHIILLHDAGGDTRKHTIQALPQIIRELLKEGYHFISIEQYLGKTRDQLMPPIKKGETYYAMQSNLALATLIYEAGDFVTALLIIFLVLGLLRLVVMYILMIREKRIERHRHFPDIDPQTAPLVSIIVPAYNEEVNIIATLSNLRQQDYPNFNVVFIDDGSKDHTLQRVRENFGDDGKLLILHQENAGKAAALNNGIGHTNAEYVVCIDADTRLLHDAVSIMMKHMLADKLKKVGAVAGNVKTGNVRNILTKWQSIEYTTSQNFDRMAYSSVNAITVVPGAIGCFRRQAIIDAGGLTTDTLAEDCDLTMRILAAGYIIENENKAIALTEAPETIRQFVKQRTRWCFGVLQSFWKHRSQLFSTKHKGLGLWALPNMLIFQYIIPTFSPIADILMIVGLFTGNFWQIFVYYLLFLLIDGSVSFLAFMFEHKRLSTLFWIIPQRFFYRWIMYFVLFKTYLRAIKGELQSWGVLKRTGDVQVE</sequence>
<evidence type="ECO:0000313" key="7">
    <source>
        <dbReference type="EMBL" id="MCO6024343.1"/>
    </source>
</evidence>
<dbReference type="Gene3D" id="3.10.50.10">
    <property type="match status" value="1"/>
</dbReference>
<keyword evidence="8" id="KW-1185">Reference proteome</keyword>
<reference evidence="7 8" key="1">
    <citation type="submission" date="2022-06" db="EMBL/GenBank/DDBJ databases">
        <title>A taxonomic note on the genus Prevotella: Description of four novel genera and emended description of the genera Hallella and Xylanibacter.</title>
        <authorList>
            <person name="Hitch T.C.A."/>
        </authorList>
    </citation>
    <scope>NUCLEOTIDE SEQUENCE [LARGE SCALE GENOMIC DNA]</scope>
    <source>
        <strain evidence="7 8">DSM 100619</strain>
    </source>
</reference>
<keyword evidence="4" id="KW-0472">Membrane</keyword>
<dbReference type="InterPro" id="IPR001223">
    <property type="entry name" value="Glyco_hydro18_cat"/>
</dbReference>
<proteinExistence type="inferred from homology"/>
<dbReference type="InterPro" id="IPR001173">
    <property type="entry name" value="Glyco_trans_2-like"/>
</dbReference>
<evidence type="ECO:0000256" key="1">
    <source>
        <dbReference type="ARBA" id="ARBA00006739"/>
    </source>
</evidence>
<keyword evidence="3 7" id="KW-0808">Transferase</keyword>
<dbReference type="SUPFAM" id="SSF51445">
    <property type="entry name" value="(Trans)glycosidases"/>
    <property type="match status" value="1"/>
</dbReference>
<evidence type="ECO:0000256" key="3">
    <source>
        <dbReference type="ARBA" id="ARBA00022679"/>
    </source>
</evidence>
<dbReference type="Pfam" id="PF00535">
    <property type="entry name" value="Glycos_transf_2"/>
    <property type="match status" value="1"/>
</dbReference>
<dbReference type="Pfam" id="PF01522">
    <property type="entry name" value="Polysacc_deac_1"/>
    <property type="match status" value="1"/>
</dbReference>
<dbReference type="PROSITE" id="PS51910">
    <property type="entry name" value="GH18_2"/>
    <property type="match status" value="1"/>
</dbReference>
<dbReference type="InterPro" id="IPR029044">
    <property type="entry name" value="Nucleotide-diphossugar_trans"/>
</dbReference>
<dbReference type="SUPFAM" id="SSF88713">
    <property type="entry name" value="Glycoside hydrolase/deacetylase"/>
    <property type="match status" value="1"/>
</dbReference>